<evidence type="ECO:0008006" key="2">
    <source>
        <dbReference type="Google" id="ProtNLM"/>
    </source>
</evidence>
<proteinExistence type="predicted"/>
<dbReference type="SUPFAM" id="SSF88659">
    <property type="entry name" value="Sigma3 and sigma4 domains of RNA polymerase sigma factors"/>
    <property type="match status" value="1"/>
</dbReference>
<dbReference type="EMBL" id="LR796730">
    <property type="protein sequence ID" value="CAB4162142.1"/>
    <property type="molecule type" value="Genomic_DNA"/>
</dbReference>
<reference evidence="1" key="1">
    <citation type="submission" date="2020-04" db="EMBL/GenBank/DDBJ databases">
        <authorList>
            <person name="Chiriac C."/>
            <person name="Salcher M."/>
            <person name="Ghai R."/>
            <person name="Kavagutti S V."/>
        </authorList>
    </citation>
    <scope>NUCLEOTIDE SEQUENCE</scope>
</reference>
<evidence type="ECO:0000313" key="1">
    <source>
        <dbReference type="EMBL" id="CAB4162142.1"/>
    </source>
</evidence>
<protein>
    <recommendedName>
        <fullName evidence="2">Sigma-70 family RNA polymerase sigma factor</fullName>
    </recommendedName>
</protein>
<gene>
    <name evidence="1" type="ORF">UFOVP780_16</name>
</gene>
<sequence length="165" mass="19911">MSNITIIYSSLHQCALKITRNRFDADELLHHTIEYCMVHSKDKMDSMTESELHSYIHRAMYLGWYSKTSSFRQIFKLNTTELNVEKIETIQHVTFHDRIRIENVDIAISRLPEHERIIFEEYLQPDFSYEYWSGIAGVNVEYMYKYINHIKSKIKKYVVRIERNH</sequence>
<organism evidence="1">
    <name type="scientific">uncultured Caudovirales phage</name>
    <dbReference type="NCBI Taxonomy" id="2100421"/>
    <lineage>
        <taxon>Viruses</taxon>
        <taxon>Duplodnaviria</taxon>
        <taxon>Heunggongvirae</taxon>
        <taxon>Uroviricota</taxon>
        <taxon>Caudoviricetes</taxon>
        <taxon>Peduoviridae</taxon>
        <taxon>Maltschvirus</taxon>
        <taxon>Maltschvirus maltsch</taxon>
    </lineage>
</organism>
<name>A0A6J5NTL7_9CAUD</name>
<dbReference type="InterPro" id="IPR013324">
    <property type="entry name" value="RNA_pol_sigma_r3/r4-like"/>
</dbReference>
<accession>A0A6J5NTL7</accession>